<comment type="similarity">
    <text evidence="3 14">Belongs to the peptidase M16 family.</text>
</comment>
<dbReference type="InterPro" id="IPR011249">
    <property type="entry name" value="Metalloenz_LuxS/M16"/>
</dbReference>
<evidence type="ECO:0000259" key="15">
    <source>
        <dbReference type="Pfam" id="PF00675"/>
    </source>
</evidence>
<evidence type="ECO:0000256" key="8">
    <source>
        <dbReference type="ARBA" id="ARBA00022801"/>
    </source>
</evidence>
<dbReference type="InterPro" id="IPR001431">
    <property type="entry name" value="Pept_M16_Zn_BS"/>
</dbReference>
<dbReference type="GO" id="GO:0006508">
    <property type="term" value="P:proteolysis"/>
    <property type="evidence" value="ECO:0007669"/>
    <property type="project" value="UniProtKB-KW"/>
</dbReference>
<evidence type="ECO:0000256" key="14">
    <source>
        <dbReference type="RuleBase" id="RU004447"/>
    </source>
</evidence>
<dbReference type="GO" id="GO:0004222">
    <property type="term" value="F:metalloendopeptidase activity"/>
    <property type="evidence" value="ECO:0007669"/>
    <property type="project" value="UniProtKB-EC"/>
</dbReference>
<evidence type="ECO:0000256" key="4">
    <source>
        <dbReference type="ARBA" id="ARBA00012449"/>
    </source>
</evidence>
<evidence type="ECO:0000256" key="2">
    <source>
        <dbReference type="ARBA" id="ARBA00002184"/>
    </source>
</evidence>
<feature type="domain" description="Peptidase M16 C-terminal" evidence="16">
    <location>
        <begin position="210"/>
        <end position="390"/>
    </location>
</feature>
<dbReference type="InterPro" id="IPR007863">
    <property type="entry name" value="Peptidase_M16_C"/>
</dbReference>
<accession>A0A9E8KQQ4</accession>
<evidence type="ECO:0000256" key="6">
    <source>
        <dbReference type="ARBA" id="ARBA00022670"/>
    </source>
</evidence>
<dbReference type="InterPro" id="IPR054734">
    <property type="entry name" value="PqqF-like_C_4"/>
</dbReference>
<keyword evidence="10" id="KW-0482">Metalloprotease</keyword>
<feature type="domain" description="Peptidase M16 middle/third" evidence="17">
    <location>
        <begin position="394"/>
        <end position="671"/>
    </location>
</feature>
<dbReference type="EC" id="3.4.24.55" evidence="4"/>
<evidence type="ECO:0000256" key="9">
    <source>
        <dbReference type="ARBA" id="ARBA00022833"/>
    </source>
</evidence>
<dbReference type="FunFam" id="3.30.830.10:FF:000005">
    <property type="entry name" value="nardilysin isoform X1"/>
    <property type="match status" value="1"/>
</dbReference>
<dbReference type="InterPro" id="IPR011765">
    <property type="entry name" value="Pept_M16_N"/>
</dbReference>
<dbReference type="RefSeq" id="WP_251813068.1">
    <property type="nucleotide sequence ID" value="NZ_CP101527.1"/>
</dbReference>
<dbReference type="FunFam" id="3.30.830.10:FF:000012">
    <property type="entry name" value="Protease 3"/>
    <property type="match status" value="1"/>
</dbReference>
<dbReference type="Pfam" id="PF22456">
    <property type="entry name" value="PqqF-like_C_4"/>
    <property type="match status" value="1"/>
</dbReference>
<protein>
    <recommendedName>
        <fullName evidence="5">Protease 3</fullName>
        <ecNumber evidence="4">3.4.24.55</ecNumber>
    </recommendedName>
    <alternativeName>
        <fullName evidence="13">Pitrilysin</fullName>
    </alternativeName>
    <alternativeName>
        <fullName evidence="12">Protease III</fullName>
    </alternativeName>
    <alternativeName>
        <fullName evidence="11">Protease pi</fullName>
    </alternativeName>
</protein>
<dbReference type="Pfam" id="PF05193">
    <property type="entry name" value="Peptidase_M16_C"/>
    <property type="match status" value="1"/>
</dbReference>
<sequence length="957" mass="108687">MSIRKIVSAIIVIIGIVFAYPSAIAATQIVQSPNDDRQYKSITLTNKLKVLLISDKNTDKAAAALDVNIGSGSDPEGYEGLAHFLEHMLFLGTEKYPEAGSYQAYINRHGGNHNAYTSFDNTNYFFDIDADSLEPALDRFSQQFIAPTFTAKYVEREINAVHSEYSAKLKDDSRLYFSAFKETVNPEHPYHNFSVGNLTTLSSRDNINIRDVLIEFYKTHYSANQMKLVVMGKESISQLESWVTSKFSQIPNYNISAPQFDMPLFTDGSLPALLQVTPTMDKRTLSLVFPIPSTKKYYRSKPTYVLSNLIGHEGKGSLFASLKKQGLVESLSAGTGIDTGSEATFNISFRLTQNGLDQWQRVVEETFSYIKLIEREGIDKRYFDEQKRMLELAFVYSEKSEPIHYVSSLASTLKDVDTADILAANYLMEAYKPEIYNQILAHLNPNNVQISLMAKSVVTDKRTPWYEAPYSLTKVSSEIIESFESTNVPQGLKLPAANDFIPDNIETISGSLMSIPEPLEQSSGFTLWHLHDTSFGTPKSNVYINIKSPIANDTAKHAVLTSLLTSMVQDELNEYAYPAYLAGLNYDLYSHIRGISIKIGGYSDKQTLLLEKILKTTKTVEFKKDRFEIYKDRLVRSLENATKQKPYQQTTGEIRKLILKPQWTEQEKLDAIQTISIDDLNTFKSALLSEIEVVALSSGNISRAGSLNISNTVKSWLLSGDVERTQVNRGQVARLPMNQSFSMEIDIEHPDTGYTLYLQGKDESYQERARFLLLSQILSSPYYERIRTENQLGYIVFATNYNFLEVPAVAFIVQSPVATVFQLENETQRFLREYAESLSTMSHQEFNQHKTALLSRLFEKDNNLGEKSDRVWREIDRENISFDTREKLSEAIERLTAENFSQFYTSIIHSEGKKLLTFSSGKNTSKEQTEEDVKALSPYQPLEHNNQLWEIEKPFLY</sequence>
<keyword evidence="6" id="KW-0645">Protease</keyword>
<evidence type="ECO:0000256" key="13">
    <source>
        <dbReference type="ARBA" id="ARBA00033450"/>
    </source>
</evidence>
<evidence type="ECO:0000313" key="20">
    <source>
        <dbReference type="Proteomes" id="UP001164472"/>
    </source>
</evidence>
<dbReference type="Proteomes" id="UP001164472">
    <property type="component" value="Chromosome"/>
</dbReference>
<dbReference type="InterPro" id="IPR050626">
    <property type="entry name" value="Peptidase_M16"/>
</dbReference>
<proteinExistence type="inferred from homology"/>
<evidence type="ECO:0000256" key="7">
    <source>
        <dbReference type="ARBA" id="ARBA00022723"/>
    </source>
</evidence>
<keyword evidence="9" id="KW-0862">Zinc</keyword>
<evidence type="ECO:0000256" key="11">
    <source>
        <dbReference type="ARBA" id="ARBA00029597"/>
    </source>
</evidence>
<dbReference type="SUPFAM" id="SSF63411">
    <property type="entry name" value="LuxS/MPP-like metallohydrolase"/>
    <property type="match status" value="4"/>
</dbReference>
<name>A0A9E8KQQ4_9ALTE</name>
<evidence type="ECO:0000259" key="17">
    <source>
        <dbReference type="Pfam" id="PF16187"/>
    </source>
</evidence>
<dbReference type="PANTHER" id="PTHR43690">
    <property type="entry name" value="NARDILYSIN"/>
    <property type="match status" value="1"/>
</dbReference>
<evidence type="ECO:0000256" key="12">
    <source>
        <dbReference type="ARBA" id="ARBA00031184"/>
    </source>
</evidence>
<reference evidence="19" key="1">
    <citation type="submission" date="2022-07" db="EMBL/GenBank/DDBJ databases">
        <title>Alkalimarinus sp. nov., isolated from gut of a Alitta virens.</title>
        <authorList>
            <person name="Yang A.I."/>
            <person name="Shin N.-R."/>
        </authorList>
    </citation>
    <scope>NUCLEOTIDE SEQUENCE</scope>
    <source>
        <strain evidence="19">FA028</strain>
    </source>
</reference>
<keyword evidence="7" id="KW-0479">Metal-binding</keyword>
<organism evidence="19 20">
    <name type="scientific">Alkalimarinus sediminis</name>
    <dbReference type="NCBI Taxonomy" id="1632866"/>
    <lineage>
        <taxon>Bacteria</taxon>
        <taxon>Pseudomonadati</taxon>
        <taxon>Pseudomonadota</taxon>
        <taxon>Gammaproteobacteria</taxon>
        <taxon>Alteromonadales</taxon>
        <taxon>Alteromonadaceae</taxon>
        <taxon>Alkalimarinus</taxon>
    </lineage>
</organism>
<evidence type="ECO:0000256" key="10">
    <source>
        <dbReference type="ARBA" id="ARBA00023049"/>
    </source>
</evidence>
<evidence type="ECO:0000256" key="5">
    <source>
        <dbReference type="ARBA" id="ARBA00017565"/>
    </source>
</evidence>
<keyword evidence="8" id="KW-0378">Hydrolase</keyword>
<dbReference type="GO" id="GO:0046872">
    <property type="term" value="F:metal ion binding"/>
    <property type="evidence" value="ECO:0007669"/>
    <property type="project" value="UniProtKB-KW"/>
</dbReference>
<dbReference type="GO" id="GO:0005737">
    <property type="term" value="C:cytoplasm"/>
    <property type="evidence" value="ECO:0007669"/>
    <property type="project" value="UniProtKB-ARBA"/>
</dbReference>
<evidence type="ECO:0000256" key="1">
    <source>
        <dbReference type="ARBA" id="ARBA00001947"/>
    </source>
</evidence>
<dbReference type="Gene3D" id="3.30.830.10">
    <property type="entry name" value="Metalloenzyme, LuxS/M16 peptidase-like"/>
    <property type="match status" value="4"/>
</dbReference>
<dbReference type="Pfam" id="PF16187">
    <property type="entry name" value="Peptidase_M16_M"/>
    <property type="match status" value="1"/>
</dbReference>
<feature type="domain" description="Coenzyme PQQ synthesis protein F-like C-terminal lobe" evidence="18">
    <location>
        <begin position="773"/>
        <end position="872"/>
    </location>
</feature>
<dbReference type="AlphaFoldDB" id="A0A9E8KQQ4"/>
<keyword evidence="20" id="KW-1185">Reference proteome</keyword>
<evidence type="ECO:0000259" key="16">
    <source>
        <dbReference type="Pfam" id="PF05193"/>
    </source>
</evidence>
<dbReference type="InterPro" id="IPR032632">
    <property type="entry name" value="Peptidase_M16_M"/>
</dbReference>
<dbReference type="PROSITE" id="PS00143">
    <property type="entry name" value="INSULINASE"/>
    <property type="match status" value="1"/>
</dbReference>
<feature type="domain" description="Peptidase M16 N-terminal" evidence="15">
    <location>
        <begin position="49"/>
        <end position="171"/>
    </location>
</feature>
<dbReference type="EMBL" id="CP101527">
    <property type="protein sequence ID" value="UZW76688.1"/>
    <property type="molecule type" value="Genomic_DNA"/>
</dbReference>
<comment type="function">
    <text evidence="2">Endopeptidase that degrades small peptides of less than 7 kDa, such as glucagon and insulin.</text>
</comment>
<evidence type="ECO:0000256" key="3">
    <source>
        <dbReference type="ARBA" id="ARBA00007261"/>
    </source>
</evidence>
<dbReference type="Pfam" id="PF00675">
    <property type="entry name" value="Peptidase_M16"/>
    <property type="match status" value="1"/>
</dbReference>
<dbReference type="KEGG" id="asem:NNL22_08935"/>
<comment type="cofactor">
    <cofactor evidence="1">
        <name>Zn(2+)</name>
        <dbReference type="ChEBI" id="CHEBI:29105"/>
    </cofactor>
</comment>
<evidence type="ECO:0000313" key="19">
    <source>
        <dbReference type="EMBL" id="UZW76688.1"/>
    </source>
</evidence>
<evidence type="ECO:0000259" key="18">
    <source>
        <dbReference type="Pfam" id="PF22456"/>
    </source>
</evidence>
<dbReference type="PANTHER" id="PTHR43690:SF18">
    <property type="entry name" value="INSULIN-DEGRADING ENZYME-RELATED"/>
    <property type="match status" value="1"/>
</dbReference>
<gene>
    <name evidence="19" type="ORF">NNL22_08935</name>
</gene>